<dbReference type="PROSITE" id="PS00893">
    <property type="entry name" value="NUDIX_BOX"/>
    <property type="match status" value="1"/>
</dbReference>
<dbReference type="AlphaFoldDB" id="A0A7W8ABQ1"/>
<comment type="caution">
    <text evidence="3">The sequence shown here is derived from an EMBL/GenBank/DDBJ whole genome shotgun (WGS) entry which is preliminary data.</text>
</comment>
<feature type="domain" description="Nudix hydrolase" evidence="2">
    <location>
        <begin position="9"/>
        <end position="145"/>
    </location>
</feature>
<dbReference type="SUPFAM" id="SSF55811">
    <property type="entry name" value="Nudix"/>
    <property type="match status" value="1"/>
</dbReference>
<reference evidence="3 4" key="1">
    <citation type="submission" date="2020-08" db="EMBL/GenBank/DDBJ databases">
        <title>Genomic Encyclopedia of Type Strains, Phase IV (KMG-IV): sequencing the most valuable type-strain genomes for metagenomic binning, comparative biology and taxonomic classification.</title>
        <authorList>
            <person name="Goeker M."/>
        </authorList>
    </citation>
    <scope>NUCLEOTIDE SEQUENCE [LARGE SCALE GENOMIC DNA]</scope>
    <source>
        <strain evidence="3 4">DSM 45385</strain>
    </source>
</reference>
<accession>A0A7W8ABQ1</accession>
<dbReference type="Gene3D" id="1.10.10.10">
    <property type="entry name" value="Winged helix-like DNA-binding domain superfamily/Winged helix DNA-binding domain"/>
    <property type="match status" value="1"/>
</dbReference>
<protein>
    <submittedName>
        <fullName evidence="3">8-oxo-dGTP diphosphatase</fullName>
        <ecNumber evidence="3">3.6.1.55</ecNumber>
    </submittedName>
</protein>
<evidence type="ECO:0000313" key="3">
    <source>
        <dbReference type="EMBL" id="MBB5083309.1"/>
    </source>
</evidence>
<dbReference type="EC" id="3.6.1.55" evidence="3"/>
<dbReference type="InterPro" id="IPR054105">
    <property type="entry name" value="WHD_NrtR"/>
</dbReference>
<dbReference type="Gene3D" id="3.90.79.10">
    <property type="entry name" value="Nucleoside Triphosphate Pyrophosphohydrolase"/>
    <property type="match status" value="1"/>
</dbReference>
<dbReference type="InterPro" id="IPR036388">
    <property type="entry name" value="WH-like_DNA-bd_sf"/>
</dbReference>
<gene>
    <name evidence="3" type="ORF">HNR40_008812</name>
</gene>
<dbReference type="PANTHER" id="PTHR43736:SF4">
    <property type="entry name" value="SLR1690 PROTEIN"/>
    <property type="match status" value="1"/>
</dbReference>
<sequence>MSKYDGTAPVAVTVDLVIFTLRESALQVLLIERGKPPFMGGLALPGGFVRDHEDLRGAALRELGEETGVDGAKLHLEQLRTFGTPGRDPRVRTFTVAYLALGPDLPAPVAGTDAAHARWMPVAQALSPSVELAFDHQAILREGLDRARGKLEYTTVAAAFCQEPFTLADLRHVYEVVWDLDLDPSNFRRKVLKADDFVVPTGAFRAPEVGRPAELYRRGRTELLYPPMVRPA</sequence>
<keyword evidence="1 3" id="KW-0378">Hydrolase</keyword>
<organism evidence="3 4">
    <name type="scientific">Nonomuraea endophytica</name>
    <dbReference type="NCBI Taxonomy" id="714136"/>
    <lineage>
        <taxon>Bacteria</taxon>
        <taxon>Bacillati</taxon>
        <taxon>Actinomycetota</taxon>
        <taxon>Actinomycetes</taxon>
        <taxon>Streptosporangiales</taxon>
        <taxon>Streptosporangiaceae</taxon>
        <taxon>Nonomuraea</taxon>
    </lineage>
</organism>
<dbReference type="CDD" id="cd18873">
    <property type="entry name" value="NUDIX_NadM_like"/>
    <property type="match status" value="1"/>
</dbReference>
<dbReference type="InterPro" id="IPR036390">
    <property type="entry name" value="WH_DNA-bd_sf"/>
</dbReference>
<dbReference type="Pfam" id="PF00293">
    <property type="entry name" value="NUDIX"/>
    <property type="match status" value="1"/>
</dbReference>
<dbReference type="EMBL" id="JACHIN010000016">
    <property type="protein sequence ID" value="MBB5083309.1"/>
    <property type="molecule type" value="Genomic_DNA"/>
</dbReference>
<dbReference type="SUPFAM" id="SSF46785">
    <property type="entry name" value="Winged helix' DNA-binding domain"/>
    <property type="match status" value="1"/>
</dbReference>
<dbReference type="InterPro" id="IPR015797">
    <property type="entry name" value="NUDIX_hydrolase-like_dom_sf"/>
</dbReference>
<dbReference type="GO" id="GO:0035539">
    <property type="term" value="F:8-oxo-7,8-dihydrodeoxyguanosine triphosphate pyrophosphatase activity"/>
    <property type="evidence" value="ECO:0007669"/>
    <property type="project" value="UniProtKB-EC"/>
</dbReference>
<evidence type="ECO:0000259" key="2">
    <source>
        <dbReference type="PROSITE" id="PS51462"/>
    </source>
</evidence>
<dbReference type="Proteomes" id="UP000568380">
    <property type="component" value="Unassembled WGS sequence"/>
</dbReference>
<dbReference type="PANTHER" id="PTHR43736">
    <property type="entry name" value="ADP-RIBOSE PYROPHOSPHATASE"/>
    <property type="match status" value="1"/>
</dbReference>
<dbReference type="Pfam" id="PF21906">
    <property type="entry name" value="WHD_NrtR"/>
    <property type="match status" value="1"/>
</dbReference>
<dbReference type="RefSeq" id="WP_312896750.1">
    <property type="nucleotide sequence ID" value="NZ_JACHIN010000016.1"/>
</dbReference>
<keyword evidence="4" id="KW-1185">Reference proteome</keyword>
<evidence type="ECO:0000313" key="4">
    <source>
        <dbReference type="Proteomes" id="UP000568380"/>
    </source>
</evidence>
<evidence type="ECO:0000256" key="1">
    <source>
        <dbReference type="ARBA" id="ARBA00022801"/>
    </source>
</evidence>
<name>A0A7W8ABQ1_9ACTN</name>
<dbReference type="PROSITE" id="PS51462">
    <property type="entry name" value="NUDIX"/>
    <property type="match status" value="1"/>
</dbReference>
<proteinExistence type="predicted"/>
<dbReference type="InterPro" id="IPR000086">
    <property type="entry name" value="NUDIX_hydrolase_dom"/>
</dbReference>
<dbReference type="InterPro" id="IPR020084">
    <property type="entry name" value="NUDIX_hydrolase_CS"/>
</dbReference>